<dbReference type="RefSeq" id="WP_078785534.1">
    <property type="nucleotide sequence ID" value="NZ_FUYF01000034.1"/>
</dbReference>
<dbReference type="InterPro" id="IPR010982">
    <property type="entry name" value="Lambda_DNA-bd_dom_sf"/>
</dbReference>
<gene>
    <name evidence="2" type="ORF">SAMN02745178_02738</name>
</gene>
<evidence type="ECO:0000259" key="1">
    <source>
        <dbReference type="PROSITE" id="PS50943"/>
    </source>
</evidence>
<proteinExistence type="predicted"/>
<evidence type="ECO:0000313" key="3">
    <source>
        <dbReference type="Proteomes" id="UP000190286"/>
    </source>
</evidence>
<accession>A0A1T4Y4V4</accession>
<dbReference type="PROSITE" id="PS50943">
    <property type="entry name" value="HTH_CROC1"/>
    <property type="match status" value="1"/>
</dbReference>
<dbReference type="SMART" id="SM00530">
    <property type="entry name" value="HTH_XRE"/>
    <property type="match status" value="1"/>
</dbReference>
<organism evidence="2 3">
    <name type="scientific">Gemmiger formicilis</name>
    <dbReference type="NCBI Taxonomy" id="745368"/>
    <lineage>
        <taxon>Bacteria</taxon>
        <taxon>Bacillati</taxon>
        <taxon>Bacillota</taxon>
        <taxon>Clostridia</taxon>
        <taxon>Eubacteriales</taxon>
        <taxon>Gemmiger</taxon>
    </lineage>
</organism>
<evidence type="ECO:0000313" key="2">
    <source>
        <dbReference type="EMBL" id="SKA96673.1"/>
    </source>
</evidence>
<dbReference type="InterPro" id="IPR001387">
    <property type="entry name" value="Cro/C1-type_HTH"/>
</dbReference>
<dbReference type="SUPFAM" id="SSF47413">
    <property type="entry name" value="lambda repressor-like DNA-binding domains"/>
    <property type="match status" value="1"/>
</dbReference>
<feature type="domain" description="HTH cro/C1-type" evidence="1">
    <location>
        <begin position="7"/>
        <end position="64"/>
    </location>
</feature>
<dbReference type="GeneID" id="93339162"/>
<dbReference type="Gene3D" id="1.10.260.40">
    <property type="entry name" value="lambda repressor-like DNA-binding domains"/>
    <property type="match status" value="1"/>
</dbReference>
<reference evidence="2 3" key="1">
    <citation type="submission" date="2017-02" db="EMBL/GenBank/DDBJ databases">
        <authorList>
            <person name="Peterson S.W."/>
        </authorList>
    </citation>
    <scope>NUCLEOTIDE SEQUENCE [LARGE SCALE GENOMIC DNA]</scope>
    <source>
        <strain evidence="2 3">ATCC 27749</strain>
    </source>
</reference>
<keyword evidence="3" id="KW-1185">Reference proteome</keyword>
<name>A0A1T4Y4V4_9FIRM</name>
<sequence length="193" mass="22002">MKIGEKIKRIRLHRHMKQRELGELVGFTDGAANRIAQYESGFRVPKEDMVKKIAAALQVEECALLEPDTGNLEGIMETLFWLDEDMPDVLRCSLTMPLDKRPAEIGSATVPVIQTNAKTVPFNTQPTMLWSENDLLNCLLNTYAVMQYRYHTGKITHEKYFEWKLQWSFGSTITHSSPLSADIEALLQSEAEE</sequence>
<protein>
    <submittedName>
        <fullName evidence="2">Transcriptional regulator, contains XRE-family HTH domain</fullName>
    </submittedName>
</protein>
<dbReference type="Pfam" id="PF01381">
    <property type="entry name" value="HTH_3"/>
    <property type="match status" value="1"/>
</dbReference>
<dbReference type="OrthoDB" id="9785138at2"/>
<dbReference type="EMBL" id="FUYF01000034">
    <property type="protein sequence ID" value="SKA96673.1"/>
    <property type="molecule type" value="Genomic_DNA"/>
</dbReference>
<dbReference type="Proteomes" id="UP000190286">
    <property type="component" value="Unassembled WGS sequence"/>
</dbReference>
<dbReference type="STRING" id="745368.SAMN02745178_02738"/>
<dbReference type="GO" id="GO:0003677">
    <property type="term" value="F:DNA binding"/>
    <property type="evidence" value="ECO:0007669"/>
    <property type="project" value="InterPro"/>
</dbReference>
<dbReference type="CDD" id="cd00093">
    <property type="entry name" value="HTH_XRE"/>
    <property type="match status" value="1"/>
</dbReference>
<dbReference type="AlphaFoldDB" id="A0A1T4Y4V4"/>